<dbReference type="NCBIfam" id="TIGR03585">
    <property type="entry name" value="PseH"/>
    <property type="match status" value="1"/>
</dbReference>
<dbReference type="Pfam" id="PF13420">
    <property type="entry name" value="Acetyltransf_4"/>
    <property type="match status" value="1"/>
</dbReference>
<comment type="caution">
    <text evidence="2">The sequence shown here is derived from an EMBL/GenBank/DDBJ whole genome shotgun (WGS) entry which is preliminary data.</text>
</comment>
<keyword evidence="2" id="KW-0808">Transferase</keyword>
<organism evidence="2 3">
    <name type="scientific">Peribacillus cavernae</name>
    <dbReference type="NCBI Taxonomy" id="1674310"/>
    <lineage>
        <taxon>Bacteria</taxon>
        <taxon>Bacillati</taxon>
        <taxon>Bacillota</taxon>
        <taxon>Bacilli</taxon>
        <taxon>Bacillales</taxon>
        <taxon>Bacillaceae</taxon>
        <taxon>Peribacillus</taxon>
    </lineage>
</organism>
<dbReference type="InterPro" id="IPR020036">
    <property type="entry name" value="PseH"/>
</dbReference>
<protein>
    <submittedName>
        <fullName evidence="2">UDP-4-amino-4, 6-dideoxy-N-acetyl-beta-L-altrosamine N-acetyltransferase</fullName>
        <ecNumber evidence="2">2.3.1.202</ecNumber>
    </submittedName>
</protein>
<dbReference type="InterPro" id="IPR000182">
    <property type="entry name" value="GNAT_dom"/>
</dbReference>
<dbReference type="PROSITE" id="PS51186">
    <property type="entry name" value="GNAT"/>
    <property type="match status" value="1"/>
</dbReference>
<gene>
    <name evidence="2" type="primary">pseH</name>
    <name evidence="2" type="ORF">ELQ35_18480</name>
</gene>
<dbReference type="Proteomes" id="UP000267430">
    <property type="component" value="Unassembled WGS sequence"/>
</dbReference>
<dbReference type="EC" id="2.3.1.202" evidence="2"/>
<dbReference type="Gene3D" id="3.40.630.30">
    <property type="match status" value="1"/>
</dbReference>
<keyword evidence="2" id="KW-0012">Acyltransferase</keyword>
<reference evidence="2 3" key="1">
    <citation type="submission" date="2018-12" db="EMBL/GenBank/DDBJ databases">
        <title>Bacillus chawlae sp. nov., Bacillus glennii sp. nov., and Bacillus saganii sp. nov. Isolated from the Vehicle Assembly Building at Kennedy Space Center where the Viking Spacecraft were Assembled.</title>
        <authorList>
            <person name="Seuylemezian A."/>
            <person name="Vaishampayan P."/>
        </authorList>
    </citation>
    <scope>NUCLEOTIDE SEQUENCE [LARGE SCALE GENOMIC DNA]</scope>
    <source>
        <strain evidence="2 3">L5</strain>
    </source>
</reference>
<dbReference type="PANTHER" id="PTHR43415:SF3">
    <property type="entry name" value="GNAT-FAMILY ACETYLTRANSFERASE"/>
    <property type="match status" value="1"/>
</dbReference>
<name>A0A3S0UAB1_9BACI</name>
<dbReference type="SUPFAM" id="SSF55729">
    <property type="entry name" value="Acyl-CoA N-acyltransferases (Nat)"/>
    <property type="match status" value="1"/>
</dbReference>
<dbReference type="AlphaFoldDB" id="A0A3S0UAB1"/>
<feature type="domain" description="N-acetyltransferase" evidence="1">
    <location>
        <begin position="7"/>
        <end position="167"/>
    </location>
</feature>
<proteinExistence type="predicted"/>
<evidence type="ECO:0000313" key="3">
    <source>
        <dbReference type="Proteomes" id="UP000267430"/>
    </source>
</evidence>
<evidence type="ECO:0000313" key="2">
    <source>
        <dbReference type="EMBL" id="RUQ26567.1"/>
    </source>
</evidence>
<dbReference type="EMBL" id="RYZZ01000034">
    <property type="protein sequence ID" value="RUQ26567.1"/>
    <property type="molecule type" value="Genomic_DNA"/>
</dbReference>
<dbReference type="InterPro" id="IPR016181">
    <property type="entry name" value="Acyl_CoA_acyltransferase"/>
</dbReference>
<dbReference type="GO" id="GO:0016747">
    <property type="term" value="F:acyltransferase activity, transferring groups other than amino-acyl groups"/>
    <property type="evidence" value="ECO:0007669"/>
    <property type="project" value="InterPro"/>
</dbReference>
<evidence type="ECO:0000259" key="1">
    <source>
        <dbReference type="PROSITE" id="PS51186"/>
    </source>
</evidence>
<keyword evidence="3" id="KW-1185">Reference proteome</keyword>
<dbReference type="PANTHER" id="PTHR43415">
    <property type="entry name" value="SPERMIDINE N(1)-ACETYLTRANSFERASE"/>
    <property type="match status" value="1"/>
</dbReference>
<sequence>MNFSQKAELKDIKEEDLKQILEWRNKESIRKVMYNSNIILMDQHIQWYERLQKSETAISKIFYYDHVPYGVLNINQIDVINNKCEWGFFIGANNAPRGMGTILGFTSLNYIFEELSIRKLSAEVLGMNEKSVAFHQKLGFFQEGVLRKHIVKDGSYHDVLIYGIFKEEWLEHTVYIQSIIEGRYL</sequence>
<dbReference type="OrthoDB" id="9795206at2"/>
<accession>A0A3S0UAB1</accession>
<dbReference type="RefSeq" id="WP_126866667.1">
    <property type="nucleotide sequence ID" value="NZ_JAUSTX010000032.1"/>
</dbReference>